<evidence type="ECO:0000256" key="1">
    <source>
        <dbReference type="ARBA" id="ARBA00001968"/>
    </source>
</evidence>
<dbReference type="InterPro" id="IPR005493">
    <property type="entry name" value="RraA/RraA-like"/>
</dbReference>
<keyword evidence="5" id="KW-0479">Metal-binding</keyword>
<evidence type="ECO:0000313" key="7">
    <source>
        <dbReference type="EMBL" id="KAF7599624.1"/>
    </source>
</evidence>
<gene>
    <name evidence="7" type="ORF">BGI27_07105</name>
    <name evidence="8" type="ORF">CGU29_04475</name>
</gene>
<evidence type="ECO:0000256" key="4">
    <source>
        <dbReference type="ARBA" id="ARBA00030169"/>
    </source>
</evidence>
<evidence type="ECO:0000256" key="6">
    <source>
        <dbReference type="SAM" id="MobiDB-lite"/>
    </source>
</evidence>
<reference evidence="8 9" key="2">
    <citation type="submission" date="2017-07" db="EMBL/GenBank/DDBJ databases">
        <title>Candidatus Dactylopiibacterium carminicum, a nitrogen-fixing symbiont of the cochineal insect Dactylopius coccus and Dactylopius opuntiae (Hemiptera: Coccoidea: Dactylopiidae).</title>
        <authorList>
            <person name="Vera A."/>
        </authorList>
    </citation>
    <scope>NUCLEOTIDE SEQUENCE [LARGE SCALE GENOMIC DNA]</scope>
    <source>
        <strain evidence="8 9">NFDCM</strain>
    </source>
</reference>
<dbReference type="SUPFAM" id="SSF89562">
    <property type="entry name" value="RraA-like"/>
    <property type="match status" value="1"/>
</dbReference>
<reference evidence="7 10" key="1">
    <citation type="submission" date="2016-08" db="EMBL/GenBank/DDBJ databases">
        <title>Candidatus Dactylopiibacterium carminicum genome sequence.</title>
        <authorList>
            <person name="Ramirez-Puebla S.T."/>
            <person name="Ormeno-Orrillo E."/>
            <person name="Vera-Ponce De Leon A."/>
            <person name="Luis L."/>
            <person name="Sanchez-Flores A."/>
            <person name="Monica R."/>
            <person name="Martinez-Romero E."/>
        </authorList>
    </citation>
    <scope>NUCLEOTIDE SEQUENCE [LARGE SCALE GENOMIC DNA]</scope>
    <source>
        <strain evidence="7">END1</strain>
    </source>
</reference>
<dbReference type="PANTHER" id="PTHR33254">
    <property type="entry name" value="4-HYDROXY-4-METHYL-2-OXOGLUTARATE ALDOLASE 3-RELATED"/>
    <property type="match status" value="1"/>
</dbReference>
<sequence length="232" mass="24400">MSEQNTPAAADPLLDLLQDIPVAVLCDAMDLLGLPTAYLDGPLPIVGTRCAGRAHTVARIPIPHNATQAEVEPSLSLGVQMAIDSAGPGQIIVLASGGERNNSIWGGNMGLRAAALQVAGVITDGALRDVEDCSSLGLPVFAAGINARRSLNRMVSASANLSYVAASSSARATSSSATATAWWLSPPHRRKWYMPVRWPCSKPNATCRTTSAPGIQWSMPSRSSRMPSKEDR</sequence>
<dbReference type="Proteomes" id="UP000216107">
    <property type="component" value="Unassembled WGS sequence"/>
</dbReference>
<dbReference type="AlphaFoldDB" id="A0A272EVZ8"/>
<dbReference type="InterPro" id="IPR036704">
    <property type="entry name" value="RraA/RraA-like_sf"/>
</dbReference>
<evidence type="ECO:0000313" key="10">
    <source>
        <dbReference type="Proteomes" id="UP000623509"/>
    </source>
</evidence>
<comment type="cofactor">
    <cofactor evidence="1">
        <name>a divalent metal cation</name>
        <dbReference type="ChEBI" id="CHEBI:60240"/>
    </cofactor>
</comment>
<protein>
    <recommendedName>
        <fullName evidence="2">Putative 4-hydroxy-4-methyl-2-oxoglutarate aldolase</fullName>
    </recommendedName>
    <alternativeName>
        <fullName evidence="3">Regulator of ribonuclease activity homolog</fullName>
    </alternativeName>
    <alternativeName>
        <fullName evidence="4">RraA-like protein</fullName>
    </alternativeName>
</protein>
<keyword evidence="10" id="KW-1185">Reference proteome</keyword>
<feature type="binding site" evidence="5">
    <location>
        <position position="129"/>
    </location>
    <ligand>
        <name>Mg(2+)</name>
        <dbReference type="ChEBI" id="CHEBI:18420"/>
    </ligand>
</feature>
<organism evidence="8 9">
    <name type="scientific">Candidatus Dactylopiibacterium carminicum</name>
    <dbReference type="NCBI Taxonomy" id="857335"/>
    <lineage>
        <taxon>Bacteria</taxon>
        <taxon>Pseudomonadati</taxon>
        <taxon>Pseudomonadota</taxon>
        <taxon>Betaproteobacteria</taxon>
        <taxon>Rhodocyclales</taxon>
        <taxon>Rhodocyclaceae</taxon>
        <taxon>Candidatus Dactylopiibacterium</taxon>
    </lineage>
</organism>
<feature type="binding site" evidence="5">
    <location>
        <position position="128"/>
    </location>
    <ligand>
        <name>substrate</name>
    </ligand>
</feature>
<dbReference type="EMBL" id="NMRN01000008">
    <property type="protein sequence ID" value="PAS94271.1"/>
    <property type="molecule type" value="Genomic_DNA"/>
</dbReference>
<accession>A0A272EVZ8</accession>
<evidence type="ECO:0000256" key="2">
    <source>
        <dbReference type="ARBA" id="ARBA00016549"/>
    </source>
</evidence>
<dbReference type="Pfam" id="PF03737">
    <property type="entry name" value="RraA-like"/>
    <property type="match status" value="1"/>
</dbReference>
<comment type="cofactor">
    <cofactor evidence="5">
        <name>Mg(2+)</name>
        <dbReference type="ChEBI" id="CHEBI:18420"/>
    </cofactor>
</comment>
<evidence type="ECO:0000256" key="3">
    <source>
        <dbReference type="ARBA" id="ARBA00029596"/>
    </source>
</evidence>
<dbReference type="Gene3D" id="3.50.30.40">
    <property type="entry name" value="Ribonuclease E inhibitor RraA/RraA-like"/>
    <property type="match status" value="1"/>
</dbReference>
<name>A0A272EVZ8_9RHOO</name>
<feature type="region of interest" description="Disordered" evidence="6">
    <location>
        <begin position="211"/>
        <end position="232"/>
    </location>
</feature>
<evidence type="ECO:0000313" key="8">
    <source>
        <dbReference type="EMBL" id="PAS94271.1"/>
    </source>
</evidence>
<dbReference type="EMBL" id="MDUX01000017">
    <property type="protein sequence ID" value="KAF7599624.1"/>
    <property type="molecule type" value="Genomic_DNA"/>
</dbReference>
<dbReference type="OrthoDB" id="9805307at2"/>
<feature type="binding site" evidence="5">
    <location>
        <begin position="106"/>
        <end position="109"/>
    </location>
    <ligand>
        <name>substrate</name>
    </ligand>
</feature>
<comment type="caution">
    <text evidence="8">The sequence shown here is derived from an EMBL/GenBank/DDBJ whole genome shotgun (WGS) entry which is preliminary data.</text>
</comment>
<dbReference type="CDD" id="cd16841">
    <property type="entry name" value="RraA_family"/>
    <property type="match status" value="1"/>
</dbReference>
<dbReference type="PANTHER" id="PTHR33254:SF4">
    <property type="entry name" value="4-HYDROXY-4-METHYL-2-OXOGLUTARATE ALDOLASE 3-RELATED"/>
    <property type="match status" value="1"/>
</dbReference>
<evidence type="ECO:0000256" key="5">
    <source>
        <dbReference type="PIRSR" id="PIRSR605493-1"/>
    </source>
</evidence>
<dbReference type="GO" id="GO:0046872">
    <property type="term" value="F:metal ion binding"/>
    <property type="evidence" value="ECO:0007669"/>
    <property type="project" value="UniProtKB-KW"/>
</dbReference>
<evidence type="ECO:0000313" key="9">
    <source>
        <dbReference type="Proteomes" id="UP000216107"/>
    </source>
</evidence>
<proteinExistence type="predicted"/>
<keyword evidence="5" id="KW-0460">Magnesium</keyword>
<dbReference type="Proteomes" id="UP000623509">
    <property type="component" value="Unassembled WGS sequence"/>
</dbReference>